<name>A0AAV2PWQ7_MEGNR</name>
<proteinExistence type="predicted"/>
<sequence length="170" mass="18135">MYDDVMSLTTRPLVAFLQLNHRGTNLGCLHIRLDGLPGYVQQYQELATGSSGRGSYRGARFDIIGNNGEPGERVGCCGFMNVAGARESAAIRQVEDYGSVSTPVTEGVVFGAPGQHAGFGIITQGSSNTWTWPVIGHVTSGMSDLKAAVAKYDAEDILFTETGVIFDARD</sequence>
<gene>
    <name evidence="1" type="ORF">MNOR_LOCUS4080</name>
</gene>
<evidence type="ECO:0000313" key="2">
    <source>
        <dbReference type="Proteomes" id="UP001497623"/>
    </source>
</evidence>
<evidence type="ECO:0000313" key="1">
    <source>
        <dbReference type="EMBL" id="CAL4064431.1"/>
    </source>
</evidence>
<accession>A0AAV2PWQ7</accession>
<comment type="caution">
    <text evidence="1">The sequence shown here is derived from an EMBL/GenBank/DDBJ whole genome shotgun (WGS) entry which is preliminary data.</text>
</comment>
<dbReference type="AlphaFoldDB" id="A0AAV2PWQ7"/>
<reference evidence="1 2" key="1">
    <citation type="submission" date="2024-05" db="EMBL/GenBank/DDBJ databases">
        <authorList>
            <person name="Wallberg A."/>
        </authorList>
    </citation>
    <scope>NUCLEOTIDE SEQUENCE [LARGE SCALE GENOMIC DNA]</scope>
</reference>
<protein>
    <recommendedName>
        <fullName evidence="3">Peptidylprolyl isomerase</fullName>
    </recommendedName>
</protein>
<evidence type="ECO:0008006" key="3">
    <source>
        <dbReference type="Google" id="ProtNLM"/>
    </source>
</evidence>
<keyword evidence="2" id="KW-1185">Reference proteome</keyword>
<dbReference type="Proteomes" id="UP001497623">
    <property type="component" value="Unassembled WGS sequence"/>
</dbReference>
<dbReference type="EMBL" id="CAXKWB010001475">
    <property type="protein sequence ID" value="CAL4064431.1"/>
    <property type="molecule type" value="Genomic_DNA"/>
</dbReference>
<organism evidence="1 2">
    <name type="scientific">Meganyctiphanes norvegica</name>
    <name type="common">Northern krill</name>
    <name type="synonym">Thysanopoda norvegica</name>
    <dbReference type="NCBI Taxonomy" id="48144"/>
    <lineage>
        <taxon>Eukaryota</taxon>
        <taxon>Metazoa</taxon>
        <taxon>Ecdysozoa</taxon>
        <taxon>Arthropoda</taxon>
        <taxon>Crustacea</taxon>
        <taxon>Multicrustacea</taxon>
        <taxon>Malacostraca</taxon>
        <taxon>Eumalacostraca</taxon>
        <taxon>Eucarida</taxon>
        <taxon>Euphausiacea</taxon>
        <taxon>Euphausiidae</taxon>
        <taxon>Meganyctiphanes</taxon>
    </lineage>
</organism>